<name>A0A9P8VQ80_9PEZI</name>
<accession>A0A9P8VQ80</accession>
<keyword evidence="3" id="KW-0862">Zinc</keyword>
<dbReference type="CDD" id="cd12148">
    <property type="entry name" value="fungal_TF_MHR"/>
    <property type="match status" value="1"/>
</dbReference>
<feature type="region of interest" description="Disordered" evidence="8">
    <location>
        <begin position="1"/>
        <end position="25"/>
    </location>
</feature>
<evidence type="ECO:0000256" key="5">
    <source>
        <dbReference type="ARBA" id="ARBA00023125"/>
    </source>
</evidence>
<proteinExistence type="predicted"/>
<evidence type="ECO:0000256" key="2">
    <source>
        <dbReference type="ARBA" id="ARBA00022723"/>
    </source>
</evidence>
<dbReference type="PROSITE" id="PS50048">
    <property type="entry name" value="ZN2_CY6_FUNGAL_2"/>
    <property type="match status" value="1"/>
</dbReference>
<dbReference type="GO" id="GO:0005634">
    <property type="term" value="C:nucleus"/>
    <property type="evidence" value="ECO:0007669"/>
    <property type="project" value="UniProtKB-SubCell"/>
</dbReference>
<dbReference type="SMART" id="SM00906">
    <property type="entry name" value="Fungal_trans"/>
    <property type="match status" value="1"/>
</dbReference>
<dbReference type="GO" id="GO:0043565">
    <property type="term" value="F:sequence-specific DNA binding"/>
    <property type="evidence" value="ECO:0007669"/>
    <property type="project" value="TreeGrafter"/>
</dbReference>
<dbReference type="GO" id="GO:0045944">
    <property type="term" value="P:positive regulation of transcription by RNA polymerase II"/>
    <property type="evidence" value="ECO:0007669"/>
    <property type="project" value="TreeGrafter"/>
</dbReference>
<evidence type="ECO:0000256" key="4">
    <source>
        <dbReference type="ARBA" id="ARBA00023015"/>
    </source>
</evidence>
<keyword evidence="7" id="KW-0539">Nucleus</keyword>
<keyword evidence="5" id="KW-0238">DNA-binding</keyword>
<protein>
    <recommendedName>
        <fullName evidence="9">Zn(2)-C6 fungal-type domain-containing protein</fullName>
    </recommendedName>
</protein>
<dbReference type="InterPro" id="IPR001138">
    <property type="entry name" value="Zn2Cys6_DnaBD"/>
</dbReference>
<dbReference type="SUPFAM" id="SSF57701">
    <property type="entry name" value="Zn2/Cys6 DNA-binding domain"/>
    <property type="match status" value="1"/>
</dbReference>
<dbReference type="PANTHER" id="PTHR47782">
    <property type="entry name" value="ZN(II)2CYS6 TRANSCRIPTION FACTOR (EUROFUNG)-RELATED"/>
    <property type="match status" value="1"/>
</dbReference>
<dbReference type="Proteomes" id="UP000770015">
    <property type="component" value="Unassembled WGS sequence"/>
</dbReference>
<keyword evidence="4" id="KW-0805">Transcription regulation</keyword>
<dbReference type="CDD" id="cd00067">
    <property type="entry name" value="GAL4"/>
    <property type="match status" value="1"/>
</dbReference>
<evidence type="ECO:0000256" key="6">
    <source>
        <dbReference type="ARBA" id="ARBA00023163"/>
    </source>
</evidence>
<dbReference type="OrthoDB" id="189997at2759"/>
<dbReference type="GO" id="GO:0008270">
    <property type="term" value="F:zinc ion binding"/>
    <property type="evidence" value="ECO:0007669"/>
    <property type="project" value="InterPro"/>
</dbReference>
<evidence type="ECO:0000256" key="7">
    <source>
        <dbReference type="ARBA" id="ARBA00023242"/>
    </source>
</evidence>
<dbReference type="PANTHER" id="PTHR47782:SF12">
    <property type="entry name" value="ZN(II)2CYS6 TRANSCRIPTION FACTOR (EUROFUNG)"/>
    <property type="match status" value="1"/>
</dbReference>
<dbReference type="InterPro" id="IPR036864">
    <property type="entry name" value="Zn2-C6_fun-type_DNA-bd_sf"/>
</dbReference>
<evidence type="ECO:0000256" key="8">
    <source>
        <dbReference type="SAM" id="MobiDB-lite"/>
    </source>
</evidence>
<dbReference type="AlphaFoldDB" id="A0A9P8VQ80"/>
<dbReference type="GO" id="GO:0006351">
    <property type="term" value="P:DNA-templated transcription"/>
    <property type="evidence" value="ECO:0007669"/>
    <property type="project" value="InterPro"/>
</dbReference>
<evidence type="ECO:0000256" key="3">
    <source>
        <dbReference type="ARBA" id="ARBA00022833"/>
    </source>
</evidence>
<comment type="caution">
    <text evidence="10">The sequence shown here is derived from an EMBL/GenBank/DDBJ whole genome shotgun (WGS) entry which is preliminary data.</text>
</comment>
<dbReference type="Gene3D" id="4.10.240.10">
    <property type="entry name" value="Zn(2)-C6 fungal-type DNA-binding domain"/>
    <property type="match status" value="1"/>
</dbReference>
<comment type="subcellular location">
    <subcellularLocation>
        <location evidence="1">Nucleus</location>
    </subcellularLocation>
</comment>
<keyword evidence="11" id="KW-1185">Reference proteome</keyword>
<evidence type="ECO:0000259" key="9">
    <source>
        <dbReference type="PROSITE" id="PS50048"/>
    </source>
</evidence>
<sequence>MEGNSEPSPRAAAQKTPGLSRPRRAKACQRCRTRKQRCEGPPNCRNCVSANEECLSAERERMALYSVQYIESLEARVSDLQHGATLATPGMSLDQRIDGPSRHVTDAFNNPQNASDQLDMSFIAPLDNSNNIIYGLDMLQSDDNLFSISDVANHDTSAPSVAHSDPAVPIHIPGQGPAPTLAEVSIHEGAVFFQVYFETIHPRYPFLDVEECSRGYQDWRMGGIFLSSPDAWRAYLVKMIFAVSSLLRQAKLDGSTRQQHHNLMLQAQADQTILTDHSYKPLIRLQAMLLYAIHALHGESTPRLGHIIGVAMRFAVMKGFHRLVYDGTAETAMAIKAWWCVYMLDKVAAITLGIPPYPPEEWITTPAYDNEPEPRYIMPWSSDVPGATNGSSYNFNLSYFSHMCRIRQIHSRILSASQTLGTEALAEFTKETRAAIDQWSQDGQVYGYGRVNTEGYASSLGLIHVAAITRVILYRMDPADMGSLFVDEKLQACCDFVGIFRALQKKRQIPKHWGDMLFCFQVGVTLVYIIYRRAIPVPKNVDRAIREVASSLAIFADRSEKADVYRDCMDALASGIWGSSTPGTMDEESREQISGMVQQIVESGVTFNVASMLSEMSKDPGDG</sequence>
<dbReference type="Pfam" id="PF00172">
    <property type="entry name" value="Zn_clus"/>
    <property type="match status" value="1"/>
</dbReference>
<evidence type="ECO:0000256" key="1">
    <source>
        <dbReference type="ARBA" id="ARBA00004123"/>
    </source>
</evidence>
<dbReference type="GO" id="GO:0000981">
    <property type="term" value="F:DNA-binding transcription factor activity, RNA polymerase II-specific"/>
    <property type="evidence" value="ECO:0007669"/>
    <property type="project" value="InterPro"/>
</dbReference>
<keyword evidence="6" id="KW-0804">Transcription</keyword>
<evidence type="ECO:0000313" key="11">
    <source>
        <dbReference type="Proteomes" id="UP000770015"/>
    </source>
</evidence>
<dbReference type="Pfam" id="PF04082">
    <property type="entry name" value="Fungal_trans"/>
    <property type="match status" value="1"/>
</dbReference>
<dbReference type="EMBL" id="JAGSXJ010000001">
    <property type="protein sequence ID" value="KAH6697634.1"/>
    <property type="molecule type" value="Genomic_DNA"/>
</dbReference>
<gene>
    <name evidence="10" type="ORF">F5X68DRAFT_257763</name>
</gene>
<reference evidence="10" key="1">
    <citation type="journal article" date="2021" name="Nat. Commun.">
        <title>Genetic determinants of endophytism in the Arabidopsis root mycobiome.</title>
        <authorList>
            <person name="Mesny F."/>
            <person name="Miyauchi S."/>
            <person name="Thiergart T."/>
            <person name="Pickel B."/>
            <person name="Atanasova L."/>
            <person name="Karlsson M."/>
            <person name="Huettel B."/>
            <person name="Barry K.W."/>
            <person name="Haridas S."/>
            <person name="Chen C."/>
            <person name="Bauer D."/>
            <person name="Andreopoulos W."/>
            <person name="Pangilinan J."/>
            <person name="LaButti K."/>
            <person name="Riley R."/>
            <person name="Lipzen A."/>
            <person name="Clum A."/>
            <person name="Drula E."/>
            <person name="Henrissat B."/>
            <person name="Kohler A."/>
            <person name="Grigoriev I.V."/>
            <person name="Martin F.M."/>
            <person name="Hacquard S."/>
        </authorList>
    </citation>
    <scope>NUCLEOTIDE SEQUENCE</scope>
    <source>
        <strain evidence="10">MPI-SDFR-AT-0117</strain>
    </source>
</reference>
<dbReference type="InterPro" id="IPR007219">
    <property type="entry name" value="XnlR_reg_dom"/>
</dbReference>
<dbReference type="InterPro" id="IPR052202">
    <property type="entry name" value="Yeast_MetPath_Reg"/>
</dbReference>
<evidence type="ECO:0000313" key="10">
    <source>
        <dbReference type="EMBL" id="KAH6697634.1"/>
    </source>
</evidence>
<dbReference type="SMART" id="SM00066">
    <property type="entry name" value="GAL4"/>
    <property type="match status" value="1"/>
</dbReference>
<keyword evidence="2" id="KW-0479">Metal-binding</keyword>
<organism evidence="10 11">
    <name type="scientific">Plectosphaerella plurivora</name>
    <dbReference type="NCBI Taxonomy" id="936078"/>
    <lineage>
        <taxon>Eukaryota</taxon>
        <taxon>Fungi</taxon>
        <taxon>Dikarya</taxon>
        <taxon>Ascomycota</taxon>
        <taxon>Pezizomycotina</taxon>
        <taxon>Sordariomycetes</taxon>
        <taxon>Hypocreomycetidae</taxon>
        <taxon>Glomerellales</taxon>
        <taxon>Plectosphaerellaceae</taxon>
        <taxon>Plectosphaerella</taxon>
    </lineage>
</organism>
<feature type="domain" description="Zn(2)-C6 fungal-type" evidence="9">
    <location>
        <begin position="27"/>
        <end position="54"/>
    </location>
</feature>
<dbReference type="PROSITE" id="PS00463">
    <property type="entry name" value="ZN2_CY6_FUNGAL_1"/>
    <property type="match status" value="1"/>
</dbReference>